<keyword evidence="10" id="KW-0915">Sodium</keyword>
<dbReference type="OrthoDB" id="9815830at2"/>
<evidence type="ECO:0000313" key="11">
    <source>
        <dbReference type="EMBL" id="RNC97334.1"/>
    </source>
</evidence>
<dbReference type="GO" id="GO:0140114">
    <property type="term" value="P:cellular detoxification of fluoride"/>
    <property type="evidence" value="ECO:0007669"/>
    <property type="project" value="UniProtKB-UniRule"/>
</dbReference>
<keyword evidence="6 10" id="KW-0407">Ion channel</keyword>
<keyword evidence="10" id="KW-0813">Transport</keyword>
<name>A0A3M8H535_9BACI</name>
<keyword evidence="10" id="KW-0406">Ion transport</keyword>
<dbReference type="GO" id="GO:0046872">
    <property type="term" value="F:metal ion binding"/>
    <property type="evidence" value="ECO:0007669"/>
    <property type="project" value="UniProtKB-KW"/>
</dbReference>
<keyword evidence="5 10" id="KW-0472">Membrane</keyword>
<organism evidence="11 12">
    <name type="scientific">Lysinibacillus halotolerans</name>
    <dbReference type="NCBI Taxonomy" id="1368476"/>
    <lineage>
        <taxon>Bacteria</taxon>
        <taxon>Bacillati</taxon>
        <taxon>Bacillota</taxon>
        <taxon>Bacilli</taxon>
        <taxon>Bacillales</taxon>
        <taxon>Bacillaceae</taxon>
        <taxon>Lysinibacillus</taxon>
    </lineage>
</organism>
<dbReference type="PANTHER" id="PTHR28259:SF1">
    <property type="entry name" value="FLUORIDE EXPORT PROTEIN 1-RELATED"/>
    <property type="match status" value="1"/>
</dbReference>
<evidence type="ECO:0000256" key="5">
    <source>
        <dbReference type="ARBA" id="ARBA00023136"/>
    </source>
</evidence>
<evidence type="ECO:0000256" key="7">
    <source>
        <dbReference type="ARBA" id="ARBA00035120"/>
    </source>
</evidence>
<dbReference type="InterPro" id="IPR003691">
    <property type="entry name" value="FluC"/>
</dbReference>
<feature type="binding site" evidence="10">
    <location>
        <position position="72"/>
    </location>
    <ligand>
        <name>Na(+)</name>
        <dbReference type="ChEBI" id="CHEBI:29101"/>
        <note>structural</note>
    </ligand>
</feature>
<sequence length="114" mass="12727">MEWILIALGGGVGATLRYSTQRFIQQMDVPSFWATALVNLLGSFLLGNVGSWTFIESTMLSFLTIGVLGGFTTFSTFAFDLVKLINSKQWRMALLFTGINLLGGILFFWFGWKL</sequence>
<evidence type="ECO:0000256" key="6">
    <source>
        <dbReference type="ARBA" id="ARBA00023303"/>
    </source>
</evidence>
<dbReference type="GO" id="GO:0062054">
    <property type="term" value="F:fluoride channel activity"/>
    <property type="evidence" value="ECO:0007669"/>
    <property type="project" value="UniProtKB-UniRule"/>
</dbReference>
<dbReference type="PANTHER" id="PTHR28259">
    <property type="entry name" value="FLUORIDE EXPORT PROTEIN 1-RELATED"/>
    <property type="match status" value="1"/>
</dbReference>
<dbReference type="EMBL" id="RHLQ01000053">
    <property type="protein sequence ID" value="RNC97334.1"/>
    <property type="molecule type" value="Genomic_DNA"/>
</dbReference>
<keyword evidence="12" id="KW-1185">Reference proteome</keyword>
<reference evidence="11 12" key="1">
    <citation type="journal article" date="2014" name="Int. J. Syst. Evol. Microbiol.">
        <title>Lysinibacillus halotolerans sp. nov., isolated from saline-alkaline soil.</title>
        <authorList>
            <person name="Kong D."/>
            <person name="Wang Y."/>
            <person name="Zhao B."/>
            <person name="Li Y."/>
            <person name="Song J."/>
            <person name="Zhai Y."/>
            <person name="Zhang C."/>
            <person name="Wang H."/>
            <person name="Chen X."/>
            <person name="Zhao B."/>
            <person name="Ruan Z."/>
        </authorList>
    </citation>
    <scope>NUCLEOTIDE SEQUENCE [LARGE SCALE GENOMIC DNA]</scope>
    <source>
        <strain evidence="11 12">MCCC 1A12703</strain>
    </source>
</reference>
<feature type="transmembrane region" description="Helical" evidence="10">
    <location>
        <begin position="61"/>
        <end position="82"/>
    </location>
</feature>
<evidence type="ECO:0000256" key="2">
    <source>
        <dbReference type="ARBA" id="ARBA00022475"/>
    </source>
</evidence>
<evidence type="ECO:0000256" key="10">
    <source>
        <dbReference type="HAMAP-Rule" id="MF_00454"/>
    </source>
</evidence>
<comment type="function">
    <text evidence="9 10">Fluoride-specific ion channel. Important for reducing fluoride concentration in the cell, thus reducing its toxicity.</text>
</comment>
<keyword evidence="3 10" id="KW-0812">Transmembrane</keyword>
<comment type="subcellular location">
    <subcellularLocation>
        <location evidence="1 10">Cell membrane</location>
        <topology evidence="1 10">Multi-pass membrane protein</topology>
    </subcellularLocation>
</comment>
<comment type="catalytic activity">
    <reaction evidence="8">
        <text>fluoride(in) = fluoride(out)</text>
        <dbReference type="Rhea" id="RHEA:76159"/>
        <dbReference type="ChEBI" id="CHEBI:17051"/>
    </reaction>
    <physiologicalReaction direction="left-to-right" evidence="8">
        <dbReference type="Rhea" id="RHEA:76160"/>
    </physiologicalReaction>
</comment>
<evidence type="ECO:0000256" key="4">
    <source>
        <dbReference type="ARBA" id="ARBA00022989"/>
    </source>
</evidence>
<proteinExistence type="inferred from homology"/>
<comment type="similarity">
    <text evidence="7 10">Belongs to the fluoride channel Fluc/FEX (TC 1.A.43) family.</text>
</comment>
<keyword evidence="2 10" id="KW-1003">Cell membrane</keyword>
<dbReference type="HAMAP" id="MF_00454">
    <property type="entry name" value="FluC"/>
    <property type="match status" value="1"/>
</dbReference>
<evidence type="ECO:0000256" key="8">
    <source>
        <dbReference type="ARBA" id="ARBA00035585"/>
    </source>
</evidence>
<evidence type="ECO:0000313" key="12">
    <source>
        <dbReference type="Proteomes" id="UP000279909"/>
    </source>
</evidence>
<comment type="activity regulation">
    <text evidence="10">Na(+) is not transported, but it plays an essential structural role and its presence is essential for fluoride channel function.</text>
</comment>
<protein>
    <recommendedName>
        <fullName evidence="10">Fluoride-specific ion channel FluC</fullName>
    </recommendedName>
</protein>
<dbReference type="AlphaFoldDB" id="A0A3M8H535"/>
<feature type="transmembrane region" description="Helical" evidence="10">
    <location>
        <begin position="94"/>
        <end position="112"/>
    </location>
</feature>
<comment type="caution">
    <text evidence="11">The sequence shown here is derived from an EMBL/GenBank/DDBJ whole genome shotgun (WGS) entry which is preliminary data.</text>
</comment>
<evidence type="ECO:0000256" key="9">
    <source>
        <dbReference type="ARBA" id="ARBA00049940"/>
    </source>
</evidence>
<accession>A0A3M8H535</accession>
<evidence type="ECO:0000256" key="1">
    <source>
        <dbReference type="ARBA" id="ARBA00004651"/>
    </source>
</evidence>
<keyword evidence="10" id="KW-0479">Metal-binding</keyword>
<evidence type="ECO:0000256" key="3">
    <source>
        <dbReference type="ARBA" id="ARBA00022692"/>
    </source>
</evidence>
<dbReference type="Proteomes" id="UP000279909">
    <property type="component" value="Unassembled WGS sequence"/>
</dbReference>
<dbReference type="Pfam" id="PF02537">
    <property type="entry name" value="CRCB"/>
    <property type="match status" value="1"/>
</dbReference>
<keyword evidence="4 10" id="KW-1133">Transmembrane helix</keyword>
<feature type="transmembrane region" description="Helical" evidence="10">
    <location>
        <begin position="32"/>
        <end position="55"/>
    </location>
</feature>
<feature type="binding site" evidence="10">
    <location>
        <position position="69"/>
    </location>
    <ligand>
        <name>Na(+)</name>
        <dbReference type="ChEBI" id="CHEBI:29101"/>
        <note>structural</note>
    </ligand>
</feature>
<dbReference type="RefSeq" id="WP_122973319.1">
    <property type="nucleotide sequence ID" value="NZ_RHLQ01000053.1"/>
</dbReference>
<dbReference type="GO" id="GO:0005886">
    <property type="term" value="C:plasma membrane"/>
    <property type="evidence" value="ECO:0007669"/>
    <property type="project" value="UniProtKB-SubCell"/>
</dbReference>
<gene>
    <name evidence="10" type="primary">fluC</name>
    <name evidence="10" type="synonym">crcB</name>
    <name evidence="11" type="ORF">EC501_15835</name>
</gene>